<comment type="caution">
    <text evidence="1">The sequence shown here is derived from an EMBL/GenBank/DDBJ whole genome shotgun (WGS) entry which is preliminary data.</text>
</comment>
<evidence type="ECO:0000313" key="2">
    <source>
        <dbReference type="Proteomes" id="UP001207468"/>
    </source>
</evidence>
<name>A0ACC0U6V0_9AGAM</name>
<organism evidence="1 2">
    <name type="scientific">Russula earlei</name>
    <dbReference type="NCBI Taxonomy" id="71964"/>
    <lineage>
        <taxon>Eukaryota</taxon>
        <taxon>Fungi</taxon>
        <taxon>Dikarya</taxon>
        <taxon>Basidiomycota</taxon>
        <taxon>Agaricomycotina</taxon>
        <taxon>Agaricomycetes</taxon>
        <taxon>Russulales</taxon>
        <taxon>Russulaceae</taxon>
        <taxon>Russula</taxon>
    </lineage>
</organism>
<gene>
    <name evidence="1" type="ORF">F5148DRAFT_1212239</name>
</gene>
<sequence>MSLRRILVSTFPHRRLYLSYFPNSVDKQLLRLRPIALGAAALALSLSAAVGFVHLDSNIFREKESTVVEPATSFEFPATLRIPSRGALPEFTLLGVGVGVVTFFKIKVYSAAFYADLSNPSLKIPSSASPEEKLAYIVRNTACVLRIVPTRNTTYSHIRDGFIRTLQARHWAASEAGELSSDEQLNLQAPIAQLRSALSNMPFKKGTPLDLVLTHPDPKQPRALIFWELGAVQNDWVARELILSFFDGRSNKSNSAALQQSVFNRVAQL</sequence>
<protein>
    <submittedName>
        <fullName evidence="1">Chalcone-flavanone isomerase-domain-containing protein</fullName>
    </submittedName>
</protein>
<proteinExistence type="predicted"/>
<reference evidence="1" key="1">
    <citation type="submission" date="2021-03" db="EMBL/GenBank/DDBJ databases">
        <title>Evolutionary priming and transition to the ectomycorrhizal habit in an iconic lineage of mushroom-forming fungi: is preadaptation a requirement?</title>
        <authorList>
            <consortium name="DOE Joint Genome Institute"/>
            <person name="Looney B.P."/>
            <person name="Miyauchi S."/>
            <person name="Morin E."/>
            <person name="Drula E."/>
            <person name="Courty P.E."/>
            <person name="Chicoki N."/>
            <person name="Fauchery L."/>
            <person name="Kohler A."/>
            <person name="Kuo A."/>
            <person name="LaButti K."/>
            <person name="Pangilinan J."/>
            <person name="Lipzen A."/>
            <person name="Riley R."/>
            <person name="Andreopoulos W."/>
            <person name="He G."/>
            <person name="Johnson J."/>
            <person name="Barry K.W."/>
            <person name="Grigoriev I.V."/>
            <person name="Nagy L."/>
            <person name="Hibbett D."/>
            <person name="Henrissat B."/>
            <person name="Matheny P.B."/>
            <person name="Labbe J."/>
            <person name="Martin A.F."/>
        </authorList>
    </citation>
    <scope>NUCLEOTIDE SEQUENCE</scope>
    <source>
        <strain evidence="1">BPL698</strain>
    </source>
</reference>
<dbReference type="EMBL" id="JAGFNK010000163">
    <property type="protein sequence ID" value="KAI9462938.1"/>
    <property type="molecule type" value="Genomic_DNA"/>
</dbReference>
<accession>A0ACC0U6V0</accession>
<dbReference type="Proteomes" id="UP001207468">
    <property type="component" value="Unassembled WGS sequence"/>
</dbReference>
<keyword evidence="1" id="KW-0413">Isomerase</keyword>
<keyword evidence="2" id="KW-1185">Reference proteome</keyword>
<evidence type="ECO:0000313" key="1">
    <source>
        <dbReference type="EMBL" id="KAI9462938.1"/>
    </source>
</evidence>